<evidence type="ECO:0008006" key="4">
    <source>
        <dbReference type="Google" id="ProtNLM"/>
    </source>
</evidence>
<protein>
    <recommendedName>
        <fullName evidence="4">Ig-like domain-containing protein</fullName>
    </recommendedName>
</protein>
<feature type="chain" id="PRO_5047314628" description="Ig-like domain-containing protein" evidence="1">
    <location>
        <begin position="20"/>
        <end position="183"/>
    </location>
</feature>
<evidence type="ECO:0000313" key="3">
    <source>
        <dbReference type="Proteomes" id="UP001379533"/>
    </source>
</evidence>
<gene>
    <name evidence="2" type="ORF">LZC95_41325</name>
</gene>
<sequence>MTTARVSLFAILLIVPASVAITACSAESGGTAGGDRGASKVSEGELCSVAPAFVGSFTWRRDGSSDFGEYETLFLDADGSYTAKVEAALVDPDIRCVVAPCTVPESGKWCADESAGELQLRPASGSVRTSSVTLERGVLELVRGDTTSVLVRDGIVPSACAAVLCLAGQICTVINGEATCVAP</sequence>
<proteinExistence type="predicted"/>
<dbReference type="Proteomes" id="UP001379533">
    <property type="component" value="Chromosome"/>
</dbReference>
<keyword evidence="1" id="KW-0732">Signal</keyword>
<organism evidence="2 3">
    <name type="scientific">Pendulispora brunnea</name>
    <dbReference type="NCBI Taxonomy" id="2905690"/>
    <lineage>
        <taxon>Bacteria</taxon>
        <taxon>Pseudomonadati</taxon>
        <taxon>Myxococcota</taxon>
        <taxon>Myxococcia</taxon>
        <taxon>Myxococcales</taxon>
        <taxon>Sorangiineae</taxon>
        <taxon>Pendulisporaceae</taxon>
        <taxon>Pendulispora</taxon>
    </lineage>
</organism>
<name>A0ABZ2K2C6_9BACT</name>
<evidence type="ECO:0000313" key="2">
    <source>
        <dbReference type="EMBL" id="WXA92878.1"/>
    </source>
</evidence>
<feature type="signal peptide" evidence="1">
    <location>
        <begin position="1"/>
        <end position="19"/>
    </location>
</feature>
<keyword evidence="3" id="KW-1185">Reference proteome</keyword>
<evidence type="ECO:0000256" key="1">
    <source>
        <dbReference type="SAM" id="SignalP"/>
    </source>
</evidence>
<dbReference type="PROSITE" id="PS51257">
    <property type="entry name" value="PROKAR_LIPOPROTEIN"/>
    <property type="match status" value="1"/>
</dbReference>
<dbReference type="RefSeq" id="WP_394843477.1">
    <property type="nucleotide sequence ID" value="NZ_CP089982.1"/>
</dbReference>
<accession>A0ABZ2K2C6</accession>
<reference evidence="2 3" key="1">
    <citation type="submission" date="2021-12" db="EMBL/GenBank/DDBJ databases">
        <title>Discovery of the Pendulisporaceae a myxobacterial family with distinct sporulation behavior and unique specialized metabolism.</title>
        <authorList>
            <person name="Garcia R."/>
            <person name="Popoff A."/>
            <person name="Bader C.D."/>
            <person name="Loehr J."/>
            <person name="Walesch S."/>
            <person name="Walt C."/>
            <person name="Boldt J."/>
            <person name="Bunk B."/>
            <person name="Haeckl F.J.F.P.J."/>
            <person name="Gunesch A.P."/>
            <person name="Birkelbach J."/>
            <person name="Nuebel U."/>
            <person name="Pietschmann T."/>
            <person name="Bach T."/>
            <person name="Mueller R."/>
        </authorList>
    </citation>
    <scope>NUCLEOTIDE SEQUENCE [LARGE SCALE GENOMIC DNA]</scope>
    <source>
        <strain evidence="2 3">MSr12523</strain>
    </source>
</reference>
<dbReference type="EMBL" id="CP089982">
    <property type="protein sequence ID" value="WXA92878.1"/>
    <property type="molecule type" value="Genomic_DNA"/>
</dbReference>